<keyword evidence="3" id="KW-1185">Reference proteome</keyword>
<feature type="region of interest" description="Disordered" evidence="1">
    <location>
        <begin position="88"/>
        <end position="222"/>
    </location>
</feature>
<organism evidence="2 3">
    <name type="scientific">Lobosporangium transversale</name>
    <dbReference type="NCBI Taxonomy" id="64571"/>
    <lineage>
        <taxon>Eukaryota</taxon>
        <taxon>Fungi</taxon>
        <taxon>Fungi incertae sedis</taxon>
        <taxon>Mucoromycota</taxon>
        <taxon>Mortierellomycotina</taxon>
        <taxon>Mortierellomycetes</taxon>
        <taxon>Mortierellales</taxon>
        <taxon>Mortierellaceae</taxon>
        <taxon>Lobosporangium</taxon>
    </lineage>
</organism>
<feature type="non-terminal residue" evidence="2">
    <location>
        <position position="259"/>
    </location>
</feature>
<dbReference type="Proteomes" id="UP000193648">
    <property type="component" value="Unassembled WGS sequence"/>
</dbReference>
<evidence type="ECO:0000313" key="2">
    <source>
        <dbReference type="EMBL" id="ORZ10336.1"/>
    </source>
</evidence>
<protein>
    <submittedName>
        <fullName evidence="2">Uncharacterized protein</fullName>
    </submittedName>
</protein>
<reference evidence="2 3" key="1">
    <citation type="submission" date="2016-07" db="EMBL/GenBank/DDBJ databases">
        <title>Pervasive Adenine N6-methylation of Active Genes in Fungi.</title>
        <authorList>
            <consortium name="DOE Joint Genome Institute"/>
            <person name="Mondo S.J."/>
            <person name="Dannebaum R.O."/>
            <person name="Kuo R.C."/>
            <person name="Labutti K."/>
            <person name="Haridas S."/>
            <person name="Kuo A."/>
            <person name="Salamov A."/>
            <person name="Ahrendt S.R."/>
            <person name="Lipzen A."/>
            <person name="Sullivan W."/>
            <person name="Andreopoulos W.B."/>
            <person name="Clum A."/>
            <person name="Lindquist E."/>
            <person name="Daum C."/>
            <person name="Ramamoorthy G.K."/>
            <person name="Gryganskyi A."/>
            <person name="Culley D."/>
            <person name="Magnuson J.K."/>
            <person name="James T.Y."/>
            <person name="O'Malley M.A."/>
            <person name="Stajich J.E."/>
            <person name="Spatafora J.W."/>
            <person name="Visel A."/>
            <person name="Grigoriev I.V."/>
        </authorList>
    </citation>
    <scope>NUCLEOTIDE SEQUENCE [LARGE SCALE GENOMIC DNA]</scope>
    <source>
        <strain evidence="2 3">NRRL 3116</strain>
    </source>
</reference>
<dbReference type="EMBL" id="MCFF01000031">
    <property type="protein sequence ID" value="ORZ10336.1"/>
    <property type="molecule type" value="Genomic_DNA"/>
</dbReference>
<evidence type="ECO:0000256" key="1">
    <source>
        <dbReference type="SAM" id="MobiDB-lite"/>
    </source>
</evidence>
<gene>
    <name evidence="2" type="ORF">BCR41DRAFT_131117</name>
</gene>
<accession>A0A1Y2GIT5</accession>
<name>A0A1Y2GIT5_9FUNG</name>
<feature type="compositionally biased region" description="Low complexity" evidence="1">
    <location>
        <begin position="98"/>
        <end position="107"/>
    </location>
</feature>
<feature type="compositionally biased region" description="Low complexity" evidence="1">
    <location>
        <begin position="149"/>
        <end position="167"/>
    </location>
</feature>
<evidence type="ECO:0000313" key="3">
    <source>
        <dbReference type="Proteomes" id="UP000193648"/>
    </source>
</evidence>
<dbReference type="GeneID" id="33561329"/>
<sequence>LFRNGPPVFFFYTLLIQIRHSLLFADPTTQSSNINQLQLVIVLRCSVLLSPFLLPLFSTGQTRTQSPSPVIDVNGTNSNNIKPAQRVFGFLRKRSNPTTTSSSSTGTSRDRIKSKGFTRSPSPVESDNKSNSSSNSNNNNSNRDDSNRESASPSPTPSSDSSGSRSRTPPPTPPSTATTAIGIGKNSIKNLIRRRSAELNKPVSEGRSSSETTFSKRKEGKRNHCEPFFAIYDPYFLSLSPPINGSKNNNNIGKGIGQK</sequence>
<feature type="compositionally biased region" description="Low complexity" evidence="1">
    <location>
        <begin position="129"/>
        <end position="141"/>
    </location>
</feature>
<proteinExistence type="predicted"/>
<dbReference type="InParanoid" id="A0A1Y2GIT5"/>
<feature type="non-terminal residue" evidence="2">
    <location>
        <position position="1"/>
    </location>
</feature>
<dbReference type="AlphaFoldDB" id="A0A1Y2GIT5"/>
<dbReference type="RefSeq" id="XP_021879243.1">
    <property type="nucleotide sequence ID" value="XM_022019484.1"/>
</dbReference>
<comment type="caution">
    <text evidence="2">The sequence shown here is derived from an EMBL/GenBank/DDBJ whole genome shotgun (WGS) entry which is preliminary data.</text>
</comment>